<dbReference type="EMBL" id="JABFTP020000185">
    <property type="protein sequence ID" value="KAL3287817.1"/>
    <property type="molecule type" value="Genomic_DNA"/>
</dbReference>
<evidence type="ECO:0000256" key="2">
    <source>
        <dbReference type="SAM" id="SignalP"/>
    </source>
</evidence>
<name>A0ABD2PAT4_9CUCU</name>
<evidence type="ECO:0000256" key="1">
    <source>
        <dbReference type="SAM" id="Phobius"/>
    </source>
</evidence>
<accession>A0ABD2PAT4</accession>
<feature type="transmembrane region" description="Helical" evidence="1">
    <location>
        <begin position="64"/>
        <end position="90"/>
    </location>
</feature>
<reference evidence="3 4" key="1">
    <citation type="journal article" date="2021" name="BMC Biol.">
        <title>Horizontally acquired antibacterial genes associated with adaptive radiation of ladybird beetles.</title>
        <authorList>
            <person name="Li H.S."/>
            <person name="Tang X.F."/>
            <person name="Huang Y.H."/>
            <person name="Xu Z.Y."/>
            <person name="Chen M.L."/>
            <person name="Du X.Y."/>
            <person name="Qiu B.Y."/>
            <person name="Chen P.T."/>
            <person name="Zhang W."/>
            <person name="Slipinski A."/>
            <person name="Escalona H.E."/>
            <person name="Waterhouse R.M."/>
            <person name="Zwick A."/>
            <person name="Pang H."/>
        </authorList>
    </citation>
    <scope>NUCLEOTIDE SEQUENCE [LARGE SCALE GENOMIC DNA]</scope>
    <source>
        <strain evidence="3">SYSU2018</strain>
    </source>
</reference>
<dbReference type="AlphaFoldDB" id="A0ABD2PAT4"/>
<evidence type="ECO:0000313" key="4">
    <source>
        <dbReference type="Proteomes" id="UP001516400"/>
    </source>
</evidence>
<keyword evidence="1" id="KW-0812">Transmembrane</keyword>
<proteinExistence type="predicted"/>
<keyword evidence="4" id="KW-1185">Reference proteome</keyword>
<keyword evidence="1" id="KW-0472">Membrane</keyword>
<protein>
    <submittedName>
        <fullName evidence="3">Uncharacterized protein</fullName>
    </submittedName>
</protein>
<dbReference type="PROSITE" id="PS51257">
    <property type="entry name" value="PROKAR_LIPOPROTEIN"/>
    <property type="match status" value="1"/>
</dbReference>
<keyword evidence="2" id="KW-0732">Signal</keyword>
<dbReference type="Proteomes" id="UP001516400">
    <property type="component" value="Unassembled WGS sequence"/>
</dbReference>
<sequence length="127" mass="14262">MNNSRSVILVLVLLYSCSVGADDTLQARKKHHHHKYDVFCKYLIDIIKNCNYLSKKIFSDGGGLVYYLTFLAIKVKLVLVLGIIFTAILFAGKLFAVIKYASLKVAVLSGSNIQKLYATKFQPWVSN</sequence>
<keyword evidence="1" id="KW-1133">Transmembrane helix</keyword>
<organism evidence="3 4">
    <name type="scientific">Cryptolaemus montrouzieri</name>
    <dbReference type="NCBI Taxonomy" id="559131"/>
    <lineage>
        <taxon>Eukaryota</taxon>
        <taxon>Metazoa</taxon>
        <taxon>Ecdysozoa</taxon>
        <taxon>Arthropoda</taxon>
        <taxon>Hexapoda</taxon>
        <taxon>Insecta</taxon>
        <taxon>Pterygota</taxon>
        <taxon>Neoptera</taxon>
        <taxon>Endopterygota</taxon>
        <taxon>Coleoptera</taxon>
        <taxon>Polyphaga</taxon>
        <taxon>Cucujiformia</taxon>
        <taxon>Coccinelloidea</taxon>
        <taxon>Coccinellidae</taxon>
        <taxon>Scymninae</taxon>
        <taxon>Scymnini</taxon>
        <taxon>Cryptolaemus</taxon>
    </lineage>
</organism>
<gene>
    <name evidence="3" type="ORF">HHI36_002276</name>
</gene>
<comment type="caution">
    <text evidence="3">The sequence shown here is derived from an EMBL/GenBank/DDBJ whole genome shotgun (WGS) entry which is preliminary data.</text>
</comment>
<feature type="chain" id="PRO_5044784247" evidence="2">
    <location>
        <begin position="22"/>
        <end position="127"/>
    </location>
</feature>
<evidence type="ECO:0000313" key="3">
    <source>
        <dbReference type="EMBL" id="KAL3287817.1"/>
    </source>
</evidence>
<feature type="signal peptide" evidence="2">
    <location>
        <begin position="1"/>
        <end position="21"/>
    </location>
</feature>